<dbReference type="EMBL" id="JAFBED010000006">
    <property type="protein sequence ID" value="MBM7621016.1"/>
    <property type="molecule type" value="Genomic_DNA"/>
</dbReference>
<evidence type="ECO:0000313" key="11">
    <source>
        <dbReference type="EMBL" id="MBM7621016.1"/>
    </source>
</evidence>
<evidence type="ECO:0000256" key="8">
    <source>
        <dbReference type="SAM" id="MobiDB-lite"/>
    </source>
</evidence>
<evidence type="ECO:0000256" key="3">
    <source>
        <dbReference type="ARBA" id="ARBA00012729"/>
    </source>
</evidence>
<evidence type="ECO:0000259" key="10">
    <source>
        <dbReference type="PROSITE" id="PS51910"/>
    </source>
</evidence>
<dbReference type="GO" id="GO:0008843">
    <property type="term" value="F:endochitinase activity"/>
    <property type="evidence" value="ECO:0007669"/>
    <property type="project" value="UniProtKB-EC"/>
</dbReference>
<name>A0ABS2P227_9BACI</name>
<accession>A0ABS2P227</accession>
<keyword evidence="9" id="KW-0812">Transmembrane</keyword>
<evidence type="ECO:0000256" key="6">
    <source>
        <dbReference type="ARBA" id="ARBA00023295"/>
    </source>
</evidence>
<evidence type="ECO:0000256" key="4">
    <source>
        <dbReference type="ARBA" id="ARBA00022801"/>
    </source>
</evidence>
<evidence type="ECO:0000256" key="7">
    <source>
        <dbReference type="RuleBase" id="RU000489"/>
    </source>
</evidence>
<comment type="catalytic activity">
    <reaction evidence="1">
        <text>Random endo-hydrolysis of N-acetyl-beta-D-glucosaminide (1-&gt;4)-beta-linkages in chitin and chitodextrins.</text>
        <dbReference type="EC" id="3.2.1.14"/>
    </reaction>
</comment>
<dbReference type="SUPFAM" id="SSF51445">
    <property type="entry name" value="(Trans)glycosidases"/>
    <property type="match status" value="1"/>
</dbReference>
<dbReference type="PROSITE" id="PS01095">
    <property type="entry name" value="GH18_1"/>
    <property type="match status" value="1"/>
</dbReference>
<dbReference type="PANTHER" id="PTHR11177:SF317">
    <property type="entry name" value="CHITINASE 12-RELATED"/>
    <property type="match status" value="1"/>
</dbReference>
<dbReference type="Gene3D" id="2.60.40.10">
    <property type="entry name" value="Immunoglobulins"/>
    <property type="match status" value="1"/>
</dbReference>
<dbReference type="Proteomes" id="UP000737402">
    <property type="component" value="Unassembled WGS sequence"/>
</dbReference>
<dbReference type="Gene3D" id="3.10.50.10">
    <property type="match status" value="1"/>
</dbReference>
<dbReference type="Pfam" id="PF00704">
    <property type="entry name" value="Glyco_hydro_18"/>
    <property type="match status" value="1"/>
</dbReference>
<dbReference type="PROSITE" id="PS51910">
    <property type="entry name" value="GH18_2"/>
    <property type="match status" value="1"/>
</dbReference>
<keyword evidence="9" id="KW-0472">Membrane</keyword>
<dbReference type="PANTHER" id="PTHR11177">
    <property type="entry name" value="CHITINASE"/>
    <property type="match status" value="1"/>
</dbReference>
<dbReference type="InterPro" id="IPR011583">
    <property type="entry name" value="Chitinase_II/V-like_cat"/>
</dbReference>
<dbReference type="InterPro" id="IPR001579">
    <property type="entry name" value="Glyco_hydro_18_chit_AS"/>
</dbReference>
<keyword evidence="5" id="KW-0119">Carbohydrate metabolism</keyword>
<proteinExistence type="inferred from homology"/>
<dbReference type="CDD" id="cd06548">
    <property type="entry name" value="GH18_chitinase"/>
    <property type="match status" value="1"/>
</dbReference>
<dbReference type="InterPro" id="IPR013783">
    <property type="entry name" value="Ig-like_fold"/>
</dbReference>
<dbReference type="SMART" id="SM00636">
    <property type="entry name" value="Glyco_18"/>
    <property type="match status" value="1"/>
</dbReference>
<feature type="region of interest" description="Disordered" evidence="8">
    <location>
        <begin position="52"/>
        <end position="74"/>
    </location>
</feature>
<evidence type="ECO:0000256" key="1">
    <source>
        <dbReference type="ARBA" id="ARBA00000822"/>
    </source>
</evidence>
<dbReference type="RefSeq" id="WP_239582922.1">
    <property type="nucleotide sequence ID" value="NZ_JAFBED010000006.1"/>
</dbReference>
<evidence type="ECO:0000256" key="2">
    <source>
        <dbReference type="ARBA" id="ARBA00009121"/>
    </source>
</evidence>
<dbReference type="InterPro" id="IPR017853">
    <property type="entry name" value="GH"/>
</dbReference>
<evidence type="ECO:0000256" key="9">
    <source>
        <dbReference type="SAM" id="Phobius"/>
    </source>
</evidence>
<sequence length="509" mass="56443">MQHRRKKHNSMKWIGFLLIPIFIVSVVIVLTSNKQETESINTSKVTATKKVTVDQPPQVSDISTESDSTEENTVSGEVKLSVNATDDHNISKVEFYSSNGEYLIGTVTSEPYTINWATESWVPDGEQILKVIAYDNTNQVTEVTKKVMVKNPEPVSAKLVGYYAGWAAYSGYEVADIDAGKLTHINYAFANVTKDGKIAVGDTSTDIANFQQLKELKEQHPHLKTLISVGGWTWSENFSDAALTEESRARFAESVRQFLLDYGFDGVDLDWEYPVGGGEADNTNRPEDKRNYTLLLKKIRETLDEQSEKDGKEYLLTIAAGASKVHAANLELTEIHPYLDYIQLMTYDIHGEWDPLSGLNAPLHPDPASGFPGEWSVGDGVQTYIDGGVPPEKLVMGLPFYGRVFKSVDDAGNNGLYQSFSGGGTSLSYAKIASDYVNQDGFSRVWIEDSKVPLLFDGTTVVSYDDPESIGHKTAFIKEMGLGGAMMWELSQDPDEVLLKKIYDDMKDE</sequence>
<evidence type="ECO:0000313" key="12">
    <source>
        <dbReference type="Proteomes" id="UP000737402"/>
    </source>
</evidence>
<feature type="domain" description="GH18" evidence="10">
    <location>
        <begin position="157"/>
        <end position="509"/>
    </location>
</feature>
<evidence type="ECO:0000256" key="5">
    <source>
        <dbReference type="ARBA" id="ARBA00023024"/>
    </source>
</evidence>
<dbReference type="InterPro" id="IPR050314">
    <property type="entry name" value="Glycosyl_Hydrlase_18"/>
</dbReference>
<keyword evidence="6 7" id="KW-0326">Glycosidase</keyword>
<dbReference type="InterPro" id="IPR001223">
    <property type="entry name" value="Glyco_hydro18_cat"/>
</dbReference>
<dbReference type="SUPFAM" id="SSF54556">
    <property type="entry name" value="Chitinase insertion domain"/>
    <property type="match status" value="1"/>
</dbReference>
<reference evidence="11 12" key="1">
    <citation type="submission" date="2021-01" db="EMBL/GenBank/DDBJ databases">
        <title>Genomic Encyclopedia of Type Strains, Phase IV (KMG-IV): sequencing the most valuable type-strain genomes for metagenomic binning, comparative biology and taxonomic classification.</title>
        <authorList>
            <person name="Goeker M."/>
        </authorList>
    </citation>
    <scope>NUCLEOTIDE SEQUENCE [LARGE SCALE GENOMIC DNA]</scope>
    <source>
        <strain evidence="11 12">DSM 25879</strain>
    </source>
</reference>
<keyword evidence="4 7" id="KW-0378">Hydrolase</keyword>
<keyword evidence="5" id="KW-0146">Chitin degradation</keyword>
<comment type="caution">
    <text evidence="11">The sequence shown here is derived from an EMBL/GenBank/DDBJ whole genome shotgun (WGS) entry which is preliminary data.</text>
</comment>
<feature type="compositionally biased region" description="Low complexity" evidence="8">
    <location>
        <begin position="59"/>
        <end position="74"/>
    </location>
</feature>
<dbReference type="InterPro" id="IPR029070">
    <property type="entry name" value="Chitinase_insertion_sf"/>
</dbReference>
<dbReference type="Gene3D" id="3.20.20.80">
    <property type="entry name" value="Glycosidases"/>
    <property type="match status" value="1"/>
</dbReference>
<comment type="similarity">
    <text evidence="2">Belongs to the glycosyl hydrolase 18 family. Chitinase class II subfamily.</text>
</comment>
<dbReference type="EC" id="3.2.1.14" evidence="3"/>
<gene>
    <name evidence="11" type="ORF">JOC95_002889</name>
</gene>
<feature type="transmembrane region" description="Helical" evidence="9">
    <location>
        <begin position="12"/>
        <end position="31"/>
    </location>
</feature>
<organism evidence="11 12">
    <name type="scientific">Sutcliffiella tianshenii</name>
    <dbReference type="NCBI Taxonomy" id="1463404"/>
    <lineage>
        <taxon>Bacteria</taxon>
        <taxon>Bacillati</taxon>
        <taxon>Bacillota</taxon>
        <taxon>Bacilli</taxon>
        <taxon>Bacillales</taxon>
        <taxon>Bacillaceae</taxon>
        <taxon>Sutcliffiella</taxon>
    </lineage>
</organism>
<keyword evidence="12" id="KW-1185">Reference proteome</keyword>
<dbReference type="Pfam" id="PF17957">
    <property type="entry name" value="Big_7"/>
    <property type="match status" value="1"/>
</dbReference>
<protein>
    <recommendedName>
        <fullName evidence="3">chitinase</fullName>
        <ecNumber evidence="3">3.2.1.14</ecNumber>
    </recommendedName>
</protein>
<keyword evidence="9" id="KW-1133">Transmembrane helix</keyword>
<keyword evidence="5" id="KW-0624">Polysaccharide degradation</keyword>